<dbReference type="EMBL" id="KV907496">
    <property type="protein sequence ID" value="OOF98058.1"/>
    <property type="molecule type" value="Genomic_DNA"/>
</dbReference>
<dbReference type="InterPro" id="IPR016181">
    <property type="entry name" value="Acyl_CoA_acyltransferase"/>
</dbReference>
<dbReference type="InterPro" id="IPR052523">
    <property type="entry name" value="Trichothecene_AcTrans"/>
</dbReference>
<dbReference type="Gene3D" id="3.40.630.30">
    <property type="match status" value="1"/>
</dbReference>
<dbReference type="PANTHER" id="PTHR42791:SF2">
    <property type="entry name" value="N-ACETYLTRANSFERASE DOMAIN-CONTAINING PROTEIN"/>
    <property type="match status" value="1"/>
</dbReference>
<gene>
    <name evidence="2" type="ORF">ASPCADRAFT_205328</name>
</gene>
<proteinExistence type="predicted"/>
<dbReference type="GO" id="GO:0016747">
    <property type="term" value="F:acyltransferase activity, transferring groups other than amino-acyl groups"/>
    <property type="evidence" value="ECO:0007669"/>
    <property type="project" value="InterPro"/>
</dbReference>
<dbReference type="PROSITE" id="PS51186">
    <property type="entry name" value="GNAT"/>
    <property type="match status" value="1"/>
</dbReference>
<sequence>MPFTIRPATEHDAPELAHINIASFRHQPFWTNFLPTSSPTTDLQTALQLKTARCLSKLIAPDVHVLVATDTTTNKIIGYARWAFPARDPETSTVELSPEGKGLVGEYSNGKALPEGMRQDVYDAFWKMLKEKSEVWVREGDFVLEFLATLPEAQGKGVGTALLKWGMEQADKRNARVYLEATTDGYALYRKFGWEELEVMEMDFTEFGGVGAQKWFAMMRGRMGGV</sequence>
<dbReference type="OMA" id="FFLMMRD"/>
<dbReference type="PANTHER" id="PTHR42791">
    <property type="entry name" value="GNAT FAMILY ACETYLTRANSFERASE"/>
    <property type="match status" value="1"/>
</dbReference>
<accession>A0A1R3RUA7</accession>
<feature type="domain" description="N-acetyltransferase" evidence="1">
    <location>
        <begin position="63"/>
        <end position="217"/>
    </location>
</feature>
<dbReference type="OrthoDB" id="410198at2759"/>
<dbReference type="CDD" id="cd04301">
    <property type="entry name" value="NAT_SF"/>
    <property type="match status" value="1"/>
</dbReference>
<keyword evidence="3" id="KW-1185">Reference proteome</keyword>
<dbReference type="SUPFAM" id="SSF55729">
    <property type="entry name" value="Acyl-CoA N-acyltransferases (Nat)"/>
    <property type="match status" value="1"/>
</dbReference>
<dbReference type="InterPro" id="IPR000182">
    <property type="entry name" value="GNAT_dom"/>
</dbReference>
<reference evidence="3" key="1">
    <citation type="journal article" date="2017" name="Genome Biol.">
        <title>Comparative genomics reveals high biological diversity and specific adaptations in the industrially and medically important fungal genus Aspergillus.</title>
        <authorList>
            <person name="de Vries R.P."/>
            <person name="Riley R."/>
            <person name="Wiebenga A."/>
            <person name="Aguilar-Osorio G."/>
            <person name="Amillis S."/>
            <person name="Uchima C.A."/>
            <person name="Anderluh G."/>
            <person name="Asadollahi M."/>
            <person name="Askin M."/>
            <person name="Barry K."/>
            <person name="Battaglia E."/>
            <person name="Bayram O."/>
            <person name="Benocci T."/>
            <person name="Braus-Stromeyer S.A."/>
            <person name="Caldana C."/>
            <person name="Canovas D."/>
            <person name="Cerqueira G.C."/>
            <person name="Chen F."/>
            <person name="Chen W."/>
            <person name="Choi C."/>
            <person name="Clum A."/>
            <person name="Dos Santos R.A."/>
            <person name="Damasio A.R."/>
            <person name="Diallinas G."/>
            <person name="Emri T."/>
            <person name="Fekete E."/>
            <person name="Flipphi M."/>
            <person name="Freyberg S."/>
            <person name="Gallo A."/>
            <person name="Gournas C."/>
            <person name="Habgood R."/>
            <person name="Hainaut M."/>
            <person name="Harispe M.L."/>
            <person name="Henrissat B."/>
            <person name="Hilden K.S."/>
            <person name="Hope R."/>
            <person name="Hossain A."/>
            <person name="Karabika E."/>
            <person name="Karaffa L."/>
            <person name="Karanyi Z."/>
            <person name="Krasevec N."/>
            <person name="Kuo A."/>
            <person name="Kusch H."/>
            <person name="LaButti K."/>
            <person name="Lagendijk E.L."/>
            <person name="Lapidus A."/>
            <person name="Levasseur A."/>
            <person name="Lindquist E."/>
            <person name="Lipzen A."/>
            <person name="Logrieco A.F."/>
            <person name="MacCabe A."/>
            <person name="Maekelae M.R."/>
            <person name="Malavazi I."/>
            <person name="Melin P."/>
            <person name="Meyer V."/>
            <person name="Mielnichuk N."/>
            <person name="Miskei M."/>
            <person name="Molnar A.P."/>
            <person name="Mule G."/>
            <person name="Ngan C.Y."/>
            <person name="Orejas M."/>
            <person name="Orosz E."/>
            <person name="Ouedraogo J.P."/>
            <person name="Overkamp K.M."/>
            <person name="Park H.-S."/>
            <person name="Perrone G."/>
            <person name="Piumi F."/>
            <person name="Punt P.J."/>
            <person name="Ram A.F."/>
            <person name="Ramon A."/>
            <person name="Rauscher S."/>
            <person name="Record E."/>
            <person name="Riano-Pachon D.M."/>
            <person name="Robert V."/>
            <person name="Roehrig J."/>
            <person name="Ruller R."/>
            <person name="Salamov A."/>
            <person name="Salih N.S."/>
            <person name="Samson R.A."/>
            <person name="Sandor E."/>
            <person name="Sanguinetti M."/>
            <person name="Schuetze T."/>
            <person name="Sepcic K."/>
            <person name="Shelest E."/>
            <person name="Sherlock G."/>
            <person name="Sophianopoulou V."/>
            <person name="Squina F.M."/>
            <person name="Sun H."/>
            <person name="Susca A."/>
            <person name="Todd R.B."/>
            <person name="Tsang A."/>
            <person name="Unkles S.E."/>
            <person name="van de Wiele N."/>
            <person name="van Rossen-Uffink D."/>
            <person name="Oliveira J.V."/>
            <person name="Vesth T.C."/>
            <person name="Visser J."/>
            <person name="Yu J.-H."/>
            <person name="Zhou M."/>
            <person name="Andersen M.R."/>
            <person name="Archer D.B."/>
            <person name="Baker S.E."/>
            <person name="Benoit I."/>
            <person name="Brakhage A.A."/>
            <person name="Braus G.H."/>
            <person name="Fischer R."/>
            <person name="Frisvad J.C."/>
            <person name="Goldman G.H."/>
            <person name="Houbraken J."/>
            <person name="Oakley B."/>
            <person name="Pocsi I."/>
            <person name="Scazzocchio C."/>
            <person name="Seiboth B."/>
            <person name="vanKuyk P.A."/>
            <person name="Wortman J."/>
            <person name="Dyer P.S."/>
            <person name="Grigoriev I.V."/>
        </authorList>
    </citation>
    <scope>NUCLEOTIDE SEQUENCE [LARGE SCALE GENOMIC DNA]</scope>
    <source>
        <strain evidence="3">ITEM 5010</strain>
    </source>
</reference>
<protein>
    <recommendedName>
        <fullName evidence="1">N-acetyltransferase domain-containing protein</fullName>
    </recommendedName>
</protein>
<dbReference type="STRING" id="602072.A0A1R3RUA7"/>
<dbReference type="Pfam" id="PF00583">
    <property type="entry name" value="Acetyltransf_1"/>
    <property type="match status" value="1"/>
</dbReference>
<evidence type="ECO:0000259" key="1">
    <source>
        <dbReference type="PROSITE" id="PS51186"/>
    </source>
</evidence>
<dbReference type="Proteomes" id="UP000188318">
    <property type="component" value="Unassembled WGS sequence"/>
</dbReference>
<dbReference type="AlphaFoldDB" id="A0A1R3RUA7"/>
<organism evidence="2 3">
    <name type="scientific">Aspergillus carbonarius (strain ITEM 5010)</name>
    <dbReference type="NCBI Taxonomy" id="602072"/>
    <lineage>
        <taxon>Eukaryota</taxon>
        <taxon>Fungi</taxon>
        <taxon>Dikarya</taxon>
        <taxon>Ascomycota</taxon>
        <taxon>Pezizomycotina</taxon>
        <taxon>Eurotiomycetes</taxon>
        <taxon>Eurotiomycetidae</taxon>
        <taxon>Eurotiales</taxon>
        <taxon>Aspergillaceae</taxon>
        <taxon>Aspergillus</taxon>
        <taxon>Aspergillus subgen. Circumdati</taxon>
    </lineage>
</organism>
<evidence type="ECO:0000313" key="3">
    <source>
        <dbReference type="Proteomes" id="UP000188318"/>
    </source>
</evidence>
<evidence type="ECO:0000313" key="2">
    <source>
        <dbReference type="EMBL" id="OOF98058.1"/>
    </source>
</evidence>
<dbReference type="VEuPathDB" id="FungiDB:ASPCADRAFT_205328"/>
<name>A0A1R3RUA7_ASPC5</name>